<evidence type="ECO:0000313" key="3">
    <source>
        <dbReference type="Proteomes" id="UP000324091"/>
    </source>
</evidence>
<accession>A0A5C6MPV5</accession>
<evidence type="ECO:0000313" key="2">
    <source>
        <dbReference type="EMBL" id="TWW57324.1"/>
    </source>
</evidence>
<dbReference type="Proteomes" id="UP000324091">
    <property type="component" value="Chromosome 7"/>
</dbReference>
<protein>
    <submittedName>
        <fullName evidence="2">Uncharacterized protein</fullName>
    </submittedName>
</protein>
<feature type="region of interest" description="Disordered" evidence="1">
    <location>
        <begin position="1"/>
        <end position="65"/>
    </location>
</feature>
<feature type="compositionally biased region" description="Basic and acidic residues" evidence="1">
    <location>
        <begin position="1"/>
        <end position="61"/>
    </location>
</feature>
<sequence length="92" mass="10844">MASWVEREEKGGGQAEDRMERRGEERRGEERRGEERKGEEKRRRGEERRGEERRGEERRGNMTEWGVTEACQVIIFLDPSSLAYNSIAKMLT</sequence>
<keyword evidence="3" id="KW-1185">Reference proteome</keyword>
<comment type="caution">
    <text evidence="2">The sequence shown here is derived from an EMBL/GenBank/DDBJ whole genome shotgun (WGS) entry which is preliminary data.</text>
</comment>
<organism evidence="2 3">
    <name type="scientific">Takifugu flavidus</name>
    <name type="common">sansaifugu</name>
    <dbReference type="NCBI Taxonomy" id="433684"/>
    <lineage>
        <taxon>Eukaryota</taxon>
        <taxon>Metazoa</taxon>
        <taxon>Chordata</taxon>
        <taxon>Craniata</taxon>
        <taxon>Vertebrata</taxon>
        <taxon>Euteleostomi</taxon>
        <taxon>Actinopterygii</taxon>
        <taxon>Neopterygii</taxon>
        <taxon>Teleostei</taxon>
        <taxon>Neoteleostei</taxon>
        <taxon>Acanthomorphata</taxon>
        <taxon>Eupercaria</taxon>
        <taxon>Tetraodontiformes</taxon>
        <taxon>Tetradontoidea</taxon>
        <taxon>Tetraodontidae</taxon>
        <taxon>Takifugu</taxon>
    </lineage>
</organism>
<proteinExistence type="predicted"/>
<reference evidence="2 3" key="1">
    <citation type="submission" date="2019-04" db="EMBL/GenBank/DDBJ databases">
        <title>Chromosome genome assembly for Takifugu flavidus.</title>
        <authorList>
            <person name="Xiao S."/>
        </authorList>
    </citation>
    <scope>NUCLEOTIDE SEQUENCE [LARGE SCALE GENOMIC DNA]</scope>
    <source>
        <strain evidence="2">HTHZ2018</strain>
        <tissue evidence="2">Muscle</tissue>
    </source>
</reference>
<dbReference type="EMBL" id="RHFK02000020">
    <property type="protein sequence ID" value="TWW57324.1"/>
    <property type="molecule type" value="Genomic_DNA"/>
</dbReference>
<name>A0A5C6MPV5_9TELE</name>
<evidence type="ECO:0000256" key="1">
    <source>
        <dbReference type="SAM" id="MobiDB-lite"/>
    </source>
</evidence>
<gene>
    <name evidence="2" type="ORF">D4764_07G0000430</name>
</gene>
<dbReference type="AlphaFoldDB" id="A0A5C6MPV5"/>